<name>A0A1B6M3G4_9HEMI</name>
<dbReference type="PANTHER" id="PTHR21581">
    <property type="entry name" value="D-ALANYL-D-ALANINE CARBOXYPEPTIDASE"/>
    <property type="match status" value="1"/>
</dbReference>
<dbReference type="GO" id="GO:0030008">
    <property type="term" value="C:TRAPP complex"/>
    <property type="evidence" value="ECO:0007669"/>
    <property type="project" value="TreeGrafter"/>
</dbReference>
<gene>
    <name evidence="1" type="ORF">g.4478</name>
</gene>
<dbReference type="EMBL" id="GEBQ01009501">
    <property type="protein sequence ID" value="JAT30476.1"/>
    <property type="molecule type" value="Transcribed_RNA"/>
</dbReference>
<dbReference type="PANTHER" id="PTHR21581:SF6">
    <property type="entry name" value="TRAFFICKING PROTEIN PARTICLE COMPLEX SUBUNIT 12"/>
    <property type="match status" value="1"/>
</dbReference>
<protein>
    <submittedName>
        <fullName evidence="1">Uncharacterized protein</fullName>
    </submittedName>
</protein>
<dbReference type="InterPro" id="IPR011990">
    <property type="entry name" value="TPR-like_helical_dom_sf"/>
</dbReference>
<dbReference type="AlphaFoldDB" id="A0A1B6M3G4"/>
<dbReference type="SUPFAM" id="SSF48452">
    <property type="entry name" value="TPR-like"/>
    <property type="match status" value="1"/>
</dbReference>
<sequence>MGSVGNEKEFALEGNFELTNPYPDLLANKNNYLKSVASGSNKHDGVCDTYKTVEEPVLCRVFSSFECEPDNHQSKSISSIDRYFLGAFDSPLSQPRIEDSFQNCPTTTFTDEKDILGLDVQTTTEDHRHYRDAWIPSARTRMAFVNSSSMTERELFTMPGLSSGNQVIVTANKGTYNKLTNVEMVCGHILTIDNVTEDEHGLRELIRDESYQAAVNLTGRLLTKLGQGVGKSGIPSRHTELSIQLWFTRLALLVKLGELKTADLEASAWWDCDRPDLYYQFYPEVYKDRHGTMVPFQMRLLLAVLPGHCGRHSEALQRLCLILATSKKILENLSRGYSEDGSQLERSANEHLKSLKLWTARHKRILIAIVNIAVEMQDFLLALEVMNKLLKNEESKKAKRVLYSVLGRIYLRLGDVQEADKSFQLARAVNTVAKNLDFDHNVNTALMAIADNNYRDAYKLFERASLIDPSSIMVMNNCAVCLVFMEHTKEAIRLLVGTIVNNPYRALQDTLVLNLCSLFELESSYDWEKKLDLFRLVGKFKGDTITTSSLKLT</sequence>
<accession>A0A1B6M3G4</accession>
<dbReference type="GO" id="GO:0005794">
    <property type="term" value="C:Golgi apparatus"/>
    <property type="evidence" value="ECO:0007669"/>
    <property type="project" value="TreeGrafter"/>
</dbReference>
<dbReference type="Gene3D" id="1.25.40.10">
    <property type="entry name" value="Tetratricopeptide repeat domain"/>
    <property type="match status" value="1"/>
</dbReference>
<proteinExistence type="predicted"/>
<organism evidence="1">
    <name type="scientific">Graphocephala atropunctata</name>
    <dbReference type="NCBI Taxonomy" id="36148"/>
    <lineage>
        <taxon>Eukaryota</taxon>
        <taxon>Metazoa</taxon>
        <taxon>Ecdysozoa</taxon>
        <taxon>Arthropoda</taxon>
        <taxon>Hexapoda</taxon>
        <taxon>Insecta</taxon>
        <taxon>Pterygota</taxon>
        <taxon>Neoptera</taxon>
        <taxon>Paraneoptera</taxon>
        <taxon>Hemiptera</taxon>
        <taxon>Auchenorrhyncha</taxon>
        <taxon>Membracoidea</taxon>
        <taxon>Cicadellidae</taxon>
        <taxon>Cicadellinae</taxon>
        <taxon>Cicadellini</taxon>
        <taxon>Graphocephala</taxon>
    </lineage>
</organism>
<evidence type="ECO:0000313" key="1">
    <source>
        <dbReference type="EMBL" id="JAT30476.1"/>
    </source>
</evidence>
<reference evidence="1" key="1">
    <citation type="submission" date="2015-11" db="EMBL/GenBank/DDBJ databases">
        <title>De novo transcriptome assembly of four potential Pierce s Disease insect vectors from Arizona vineyards.</title>
        <authorList>
            <person name="Tassone E.E."/>
        </authorList>
    </citation>
    <scope>NUCLEOTIDE SEQUENCE</scope>
</reference>